<sequence length="333" mass="39302">MESTSVQVMFFQHLKSSLPVHISMVDDIADLLQISTDSVYRRVRGEKPISLEELKRLCTHYKISLDRLIHIQNDTVIFNGKTVTAADFNFEQYLHSVLQNVQYMNSFNKKEMLYLNKDIPVFYHFIYPELAAFKSFFWMRSILNYPEYANKQFKIAEHITDEIRQTGQKLAESYSMLPSQEIWNIESINSTIRQIEYYKDTRVFASRQDIITIYECLEKTMDYIQRQAEAGCKFSTDGKQMNFSVPYKMYVNEFILGDNTILAVLGDTKIVYVNHSVFNYLLTRDASFCEYTWQHFHNIIKKSTLISEVGEKERSRFFNIIKEKINARKNALK</sequence>
<evidence type="ECO:0000313" key="3">
    <source>
        <dbReference type="Proteomes" id="UP001226434"/>
    </source>
</evidence>
<dbReference type="Proteomes" id="UP001226434">
    <property type="component" value="Unassembled WGS sequence"/>
</dbReference>
<dbReference type="SUPFAM" id="SSF47413">
    <property type="entry name" value="lambda repressor-like DNA-binding domains"/>
    <property type="match status" value="1"/>
</dbReference>
<organism evidence="2 3">
    <name type="scientific">Pinibacter soli</name>
    <dbReference type="NCBI Taxonomy" id="3044211"/>
    <lineage>
        <taxon>Bacteria</taxon>
        <taxon>Pseudomonadati</taxon>
        <taxon>Bacteroidota</taxon>
        <taxon>Chitinophagia</taxon>
        <taxon>Chitinophagales</taxon>
        <taxon>Chitinophagaceae</taxon>
        <taxon>Pinibacter</taxon>
    </lineage>
</organism>
<dbReference type="InterPro" id="IPR010982">
    <property type="entry name" value="Lambda_DNA-bd_dom_sf"/>
</dbReference>
<dbReference type="Gene3D" id="1.10.260.40">
    <property type="entry name" value="lambda repressor-like DNA-binding domains"/>
    <property type="match status" value="1"/>
</dbReference>
<accession>A0ABT6REW7</accession>
<proteinExistence type="predicted"/>
<dbReference type="EMBL" id="JASBRG010000007">
    <property type="protein sequence ID" value="MDI3320961.1"/>
    <property type="molecule type" value="Genomic_DNA"/>
</dbReference>
<protein>
    <submittedName>
        <fullName evidence="2">Helix-turn-helix domain-containing protein</fullName>
    </submittedName>
</protein>
<gene>
    <name evidence="2" type="ORF">QJ048_14310</name>
</gene>
<dbReference type="Pfam" id="PF08667">
    <property type="entry name" value="BetR"/>
    <property type="match status" value="1"/>
</dbReference>
<dbReference type="InterPro" id="IPR013975">
    <property type="entry name" value="Tscrpt_reg_BetR_N"/>
</dbReference>
<comment type="caution">
    <text evidence="2">The sequence shown here is derived from an EMBL/GenBank/DDBJ whole genome shotgun (WGS) entry which is preliminary data.</text>
</comment>
<evidence type="ECO:0000259" key="1">
    <source>
        <dbReference type="PROSITE" id="PS50943"/>
    </source>
</evidence>
<reference evidence="2 3" key="1">
    <citation type="submission" date="2023-05" db="EMBL/GenBank/DDBJ databases">
        <title>Genome sequence of Pinibacter sp. MAH-24.</title>
        <authorList>
            <person name="Huq M.A."/>
        </authorList>
    </citation>
    <scope>NUCLEOTIDE SEQUENCE [LARGE SCALE GENOMIC DNA]</scope>
    <source>
        <strain evidence="2 3">MAH-24</strain>
    </source>
</reference>
<dbReference type="InterPro" id="IPR001387">
    <property type="entry name" value="Cro/C1-type_HTH"/>
</dbReference>
<dbReference type="RefSeq" id="WP_282335063.1">
    <property type="nucleotide sequence ID" value="NZ_JASBRG010000007.1"/>
</dbReference>
<feature type="domain" description="HTH cro/C1-type" evidence="1">
    <location>
        <begin position="27"/>
        <end position="68"/>
    </location>
</feature>
<name>A0ABT6REW7_9BACT</name>
<evidence type="ECO:0000313" key="2">
    <source>
        <dbReference type="EMBL" id="MDI3320961.1"/>
    </source>
</evidence>
<keyword evidence="3" id="KW-1185">Reference proteome</keyword>
<dbReference type="PROSITE" id="PS50943">
    <property type="entry name" value="HTH_CROC1"/>
    <property type="match status" value="1"/>
</dbReference>